<evidence type="ECO:0000256" key="1">
    <source>
        <dbReference type="SAM" id="Phobius"/>
    </source>
</evidence>
<proteinExistence type="predicted"/>
<protein>
    <recommendedName>
        <fullName evidence="4">DUF4190 domain-containing protein</fullName>
    </recommendedName>
</protein>
<dbReference type="eggNOG" id="ENOG5031K5M">
    <property type="taxonomic scope" value="Bacteria"/>
</dbReference>
<organism evidence="2 3">
    <name type="scientific">Amycolatopsis vancoresmycina DSM 44592</name>
    <dbReference type="NCBI Taxonomy" id="1292037"/>
    <lineage>
        <taxon>Bacteria</taxon>
        <taxon>Bacillati</taxon>
        <taxon>Actinomycetota</taxon>
        <taxon>Actinomycetes</taxon>
        <taxon>Pseudonocardiales</taxon>
        <taxon>Pseudonocardiaceae</taxon>
        <taxon>Amycolatopsis</taxon>
    </lineage>
</organism>
<feature type="transmembrane region" description="Helical" evidence="1">
    <location>
        <begin position="25"/>
        <end position="44"/>
    </location>
</feature>
<dbReference type="EMBL" id="AOUO01000655">
    <property type="protein sequence ID" value="EOD63142.1"/>
    <property type="molecule type" value="Genomic_DNA"/>
</dbReference>
<evidence type="ECO:0000313" key="2">
    <source>
        <dbReference type="EMBL" id="EOD63142.1"/>
    </source>
</evidence>
<keyword evidence="1" id="KW-0812">Transmembrane</keyword>
<sequence>MTPQSPNFGYPAPWDAPAERPKGPWLAVAAVVLGGLGCVVPLLPIDLTGVRAFVAFPFALPGLVSGVLGCVGRRQAKALAVVGVVLSGLALLLGVIMVAGFVLR</sequence>
<keyword evidence="1" id="KW-1133">Transmembrane helix</keyword>
<dbReference type="AlphaFoldDB" id="R1FUQ6"/>
<keyword evidence="1" id="KW-0472">Membrane</keyword>
<dbReference type="RefSeq" id="WP_004560737.1">
    <property type="nucleotide sequence ID" value="NZ_AOUO01000655.1"/>
</dbReference>
<gene>
    <name evidence="2" type="ORF">H480_38570</name>
</gene>
<dbReference type="OrthoDB" id="4560955at2"/>
<keyword evidence="3" id="KW-1185">Reference proteome</keyword>
<dbReference type="PATRIC" id="fig|1292037.4.peg.7240"/>
<accession>R1FUQ6</accession>
<name>R1FUQ6_9PSEU</name>
<evidence type="ECO:0008006" key="4">
    <source>
        <dbReference type="Google" id="ProtNLM"/>
    </source>
</evidence>
<comment type="caution">
    <text evidence="2">The sequence shown here is derived from an EMBL/GenBank/DDBJ whole genome shotgun (WGS) entry which is preliminary data.</text>
</comment>
<evidence type="ECO:0000313" key="3">
    <source>
        <dbReference type="Proteomes" id="UP000014139"/>
    </source>
</evidence>
<reference evidence="2 3" key="1">
    <citation type="submission" date="2013-02" db="EMBL/GenBank/DDBJ databases">
        <title>Draft genome sequence of Amycolatopsis vancoresmycina strain DSM 44592T.</title>
        <authorList>
            <person name="Kumar S."/>
            <person name="Kaur N."/>
            <person name="Kaur C."/>
            <person name="Raghava G.P.S."/>
            <person name="Mayilraj S."/>
        </authorList>
    </citation>
    <scope>NUCLEOTIDE SEQUENCE [LARGE SCALE GENOMIC DNA]</scope>
    <source>
        <strain evidence="2 3">DSM 44592</strain>
    </source>
</reference>
<dbReference type="Proteomes" id="UP000014139">
    <property type="component" value="Unassembled WGS sequence"/>
</dbReference>
<feature type="transmembrane region" description="Helical" evidence="1">
    <location>
        <begin position="50"/>
        <end position="71"/>
    </location>
</feature>
<feature type="transmembrane region" description="Helical" evidence="1">
    <location>
        <begin position="78"/>
        <end position="103"/>
    </location>
</feature>